<accession>A0A9D4G6N3</accession>
<name>A0A9D4G6N3_DREPO</name>
<evidence type="ECO:0000313" key="2">
    <source>
        <dbReference type="Proteomes" id="UP000828390"/>
    </source>
</evidence>
<evidence type="ECO:0000313" key="1">
    <source>
        <dbReference type="EMBL" id="KAH3809713.1"/>
    </source>
</evidence>
<sequence>MRKIESRFCAKELPETSRAKFQQAAQMSAESLENWTDIMITLETATFRNLPEKHSMQEAICKGCFDKKAGNNACLERPKSMREAVDLLRHHQYVTQAVDSPRKAKSYAVNAEACEEHW</sequence>
<comment type="caution">
    <text evidence="1">The sequence shown here is derived from an EMBL/GenBank/DDBJ whole genome shotgun (WGS) entry which is preliminary data.</text>
</comment>
<dbReference type="Proteomes" id="UP000828390">
    <property type="component" value="Unassembled WGS sequence"/>
</dbReference>
<reference evidence="1" key="1">
    <citation type="journal article" date="2019" name="bioRxiv">
        <title>The Genome of the Zebra Mussel, Dreissena polymorpha: A Resource for Invasive Species Research.</title>
        <authorList>
            <person name="McCartney M.A."/>
            <person name="Auch B."/>
            <person name="Kono T."/>
            <person name="Mallez S."/>
            <person name="Zhang Y."/>
            <person name="Obille A."/>
            <person name="Becker A."/>
            <person name="Abrahante J.E."/>
            <person name="Garbe J."/>
            <person name="Badalamenti J.P."/>
            <person name="Herman A."/>
            <person name="Mangelson H."/>
            <person name="Liachko I."/>
            <person name="Sullivan S."/>
            <person name="Sone E.D."/>
            <person name="Koren S."/>
            <person name="Silverstein K.A.T."/>
            <person name="Beckman K.B."/>
            <person name="Gohl D.M."/>
        </authorList>
    </citation>
    <scope>NUCLEOTIDE SEQUENCE</scope>
    <source>
        <strain evidence="1">Duluth1</strain>
        <tissue evidence="1">Whole animal</tissue>
    </source>
</reference>
<dbReference type="EMBL" id="JAIWYP010000006">
    <property type="protein sequence ID" value="KAH3809713.1"/>
    <property type="molecule type" value="Genomic_DNA"/>
</dbReference>
<gene>
    <name evidence="1" type="ORF">DPMN_138089</name>
</gene>
<proteinExistence type="predicted"/>
<keyword evidence="2" id="KW-1185">Reference proteome</keyword>
<reference evidence="1" key="2">
    <citation type="submission" date="2020-11" db="EMBL/GenBank/DDBJ databases">
        <authorList>
            <person name="McCartney M.A."/>
            <person name="Auch B."/>
            <person name="Kono T."/>
            <person name="Mallez S."/>
            <person name="Becker A."/>
            <person name="Gohl D.M."/>
            <person name="Silverstein K.A.T."/>
            <person name="Koren S."/>
            <person name="Bechman K.B."/>
            <person name="Herman A."/>
            <person name="Abrahante J.E."/>
            <person name="Garbe J."/>
        </authorList>
    </citation>
    <scope>NUCLEOTIDE SEQUENCE</scope>
    <source>
        <strain evidence="1">Duluth1</strain>
        <tissue evidence="1">Whole animal</tissue>
    </source>
</reference>
<protein>
    <submittedName>
        <fullName evidence="1">Uncharacterized protein</fullName>
    </submittedName>
</protein>
<organism evidence="1 2">
    <name type="scientific">Dreissena polymorpha</name>
    <name type="common">Zebra mussel</name>
    <name type="synonym">Mytilus polymorpha</name>
    <dbReference type="NCBI Taxonomy" id="45954"/>
    <lineage>
        <taxon>Eukaryota</taxon>
        <taxon>Metazoa</taxon>
        <taxon>Spiralia</taxon>
        <taxon>Lophotrochozoa</taxon>
        <taxon>Mollusca</taxon>
        <taxon>Bivalvia</taxon>
        <taxon>Autobranchia</taxon>
        <taxon>Heteroconchia</taxon>
        <taxon>Euheterodonta</taxon>
        <taxon>Imparidentia</taxon>
        <taxon>Neoheterodontei</taxon>
        <taxon>Myida</taxon>
        <taxon>Dreissenoidea</taxon>
        <taxon>Dreissenidae</taxon>
        <taxon>Dreissena</taxon>
    </lineage>
</organism>
<dbReference type="AlphaFoldDB" id="A0A9D4G6N3"/>